<dbReference type="Proteomes" id="UP001157502">
    <property type="component" value="Chromosome 10"/>
</dbReference>
<organism evidence="1 2">
    <name type="scientific">Dallia pectoralis</name>
    <name type="common">Alaska blackfish</name>
    <dbReference type="NCBI Taxonomy" id="75939"/>
    <lineage>
        <taxon>Eukaryota</taxon>
        <taxon>Metazoa</taxon>
        <taxon>Chordata</taxon>
        <taxon>Craniata</taxon>
        <taxon>Vertebrata</taxon>
        <taxon>Euteleostomi</taxon>
        <taxon>Actinopterygii</taxon>
        <taxon>Neopterygii</taxon>
        <taxon>Teleostei</taxon>
        <taxon>Protacanthopterygii</taxon>
        <taxon>Esociformes</taxon>
        <taxon>Umbridae</taxon>
        <taxon>Dallia</taxon>
    </lineage>
</organism>
<gene>
    <name evidence="1" type="ORF">DPEC_G00134900</name>
</gene>
<evidence type="ECO:0000313" key="2">
    <source>
        <dbReference type="Proteomes" id="UP001157502"/>
    </source>
</evidence>
<keyword evidence="2" id="KW-1185">Reference proteome</keyword>
<comment type="caution">
    <text evidence="1">The sequence shown here is derived from an EMBL/GenBank/DDBJ whole genome shotgun (WGS) entry which is preliminary data.</text>
</comment>
<name>A0ACC2GRY1_DALPE</name>
<reference evidence="1" key="1">
    <citation type="submission" date="2021-05" db="EMBL/GenBank/DDBJ databases">
        <authorList>
            <person name="Pan Q."/>
            <person name="Jouanno E."/>
            <person name="Zahm M."/>
            <person name="Klopp C."/>
            <person name="Cabau C."/>
            <person name="Louis A."/>
            <person name="Berthelot C."/>
            <person name="Parey E."/>
            <person name="Roest Crollius H."/>
            <person name="Montfort J."/>
            <person name="Robinson-Rechavi M."/>
            <person name="Bouchez O."/>
            <person name="Lampietro C."/>
            <person name="Lopez Roques C."/>
            <person name="Donnadieu C."/>
            <person name="Postlethwait J."/>
            <person name="Bobe J."/>
            <person name="Dillon D."/>
            <person name="Chandos A."/>
            <person name="von Hippel F."/>
            <person name="Guiguen Y."/>
        </authorList>
    </citation>
    <scope>NUCLEOTIDE SEQUENCE</scope>
    <source>
        <strain evidence="1">YG-Jan2019</strain>
    </source>
</reference>
<dbReference type="EMBL" id="CM055737">
    <property type="protein sequence ID" value="KAJ8006407.1"/>
    <property type="molecule type" value="Genomic_DNA"/>
</dbReference>
<protein>
    <submittedName>
        <fullName evidence="1">Uncharacterized protein</fullName>
    </submittedName>
</protein>
<proteinExistence type="predicted"/>
<sequence length="170" mass="18367">MICCEVLEDNFNLAACACGTEAMAAPCSGHVPGPGLAVARQSFAGPPCQLLHRTLSARLAVSSLSRETRPRQAGWPVPAEQPRRVTWPECSENWPILGQAYGLLQDGRDAGAAQAEKFTQGNFLTELQLAFPHGHGQSSRSRFMMNLRGAKPGPSSALQIWSVHRSQTFP</sequence>
<accession>A0ACC2GRY1</accession>
<evidence type="ECO:0000313" key="1">
    <source>
        <dbReference type="EMBL" id="KAJ8006407.1"/>
    </source>
</evidence>